<sequence length="449" mass="51998">MNINQDESKEYVIYNNCSKIIESEIKIEETDSQCTPQQINHHNTTTLQQINLFKQEITQDDGSSMPLNNLPSNPNKFKIVKRRRKNVNSIGSQLNEDHIRLLKRLLADITLINDRGFLKTLHEQKFPRITSMSLRKQLLKWKNLINVSNDESFLVLRSSGKLILAVEKYKETILNAHRCEGEFTNTHKGHCNYFETKKQFKLKYTMGFSNFGPTTKLMRKVIGLCQDCSDGVNCGIVTQEKLSQPKTSVHSKSKHTQYCAKKVCASEKNLKINNQFPNTVDLSIEDIELHHPVFMEDLNDYPISMLYKNVKGSPWFNHKGVIQEKNFYKKMIEMIREIGIELGYAAQGNIKAIDKLSSKIGIVSHILSLFKQEVSERKIDHERELEDFKIFQELFTSKNRMDLYIYDLNILARNDNTRHFAYLPIPSIPQILVTSGTNFDEVIEIADFL</sequence>
<evidence type="ECO:0000313" key="2">
    <source>
        <dbReference type="RefSeq" id="XP_065674729.1"/>
    </source>
</evidence>
<dbReference type="Proteomes" id="UP001652625">
    <property type="component" value="Chromosome 15"/>
</dbReference>
<proteinExistence type="predicted"/>
<reference evidence="2" key="1">
    <citation type="submission" date="2025-08" db="UniProtKB">
        <authorList>
            <consortium name="RefSeq"/>
        </authorList>
    </citation>
    <scope>IDENTIFICATION</scope>
</reference>
<dbReference type="RefSeq" id="XP_065674729.1">
    <property type="nucleotide sequence ID" value="XM_065818657.1"/>
</dbReference>
<keyword evidence="1" id="KW-1185">Reference proteome</keyword>
<evidence type="ECO:0000313" key="1">
    <source>
        <dbReference type="Proteomes" id="UP001652625"/>
    </source>
</evidence>
<name>A0ABM4DJP6_HYDVU</name>
<organism evidence="1 2">
    <name type="scientific">Hydra vulgaris</name>
    <name type="common">Hydra</name>
    <name type="synonym">Hydra attenuata</name>
    <dbReference type="NCBI Taxonomy" id="6087"/>
    <lineage>
        <taxon>Eukaryota</taxon>
        <taxon>Metazoa</taxon>
        <taxon>Cnidaria</taxon>
        <taxon>Hydrozoa</taxon>
        <taxon>Hydroidolina</taxon>
        <taxon>Anthoathecata</taxon>
        <taxon>Aplanulata</taxon>
        <taxon>Hydridae</taxon>
        <taxon>Hydra</taxon>
    </lineage>
</organism>
<gene>
    <name evidence="2" type="primary">LOC136091289</name>
</gene>
<protein>
    <submittedName>
        <fullName evidence="2">Uncharacterized protein LOC136091289</fullName>
    </submittedName>
</protein>
<dbReference type="GeneID" id="136091289"/>
<accession>A0ABM4DJP6</accession>